<feature type="active site" description="Proton donor/acceptor" evidence="12">
    <location>
        <position position="150"/>
    </location>
</feature>
<feature type="site" description="Part of a proton relay during catalysis" evidence="12">
    <location>
        <position position="124"/>
    </location>
</feature>
<proteinExistence type="inferred from homology"/>
<dbReference type="InterPro" id="IPR020625">
    <property type="entry name" value="Schiff_base-form_aldolases_AS"/>
</dbReference>
<evidence type="ECO:0000256" key="4">
    <source>
        <dbReference type="ARBA" id="ARBA00012086"/>
    </source>
</evidence>
<dbReference type="SUPFAM" id="SSF51569">
    <property type="entry name" value="Aldolase"/>
    <property type="match status" value="1"/>
</dbReference>
<evidence type="ECO:0000256" key="9">
    <source>
        <dbReference type="ARBA" id="ARBA00023239"/>
    </source>
</evidence>
<dbReference type="PROSITE" id="PS00666">
    <property type="entry name" value="DHDPS_2"/>
    <property type="match status" value="1"/>
</dbReference>
<comment type="caution">
    <text evidence="12">Was originally thought to be a dihydrodipicolinate synthase (DHDPS), catalyzing the condensation of (S)-aspartate-beta-semialdehyde [(S)-ASA] and pyruvate to dihydrodipicolinate (DHDP). However, it was shown in E.coli that the product of the enzymatic reaction is not dihydrodipicolinate but in fact (4S)-4-hydroxy-2,3,4,5-tetrahydro-(2S)-dipicolinic acid (HTPA), and that the consecutive dehydration reaction leading to DHDP is not spontaneous but catalyzed by DapB.</text>
</comment>
<dbReference type="PROSITE" id="PS00665">
    <property type="entry name" value="DHDPS_1"/>
    <property type="match status" value="1"/>
</dbReference>
<evidence type="ECO:0000313" key="14">
    <source>
        <dbReference type="EMBL" id="MDT0633180.1"/>
    </source>
</evidence>
<keyword evidence="8 12" id="KW-0457">Lysine biosynthesis</keyword>
<feature type="site" description="Part of a proton relay during catalysis" evidence="12">
    <location>
        <position position="61"/>
    </location>
</feature>
<comment type="subunit">
    <text evidence="12">Homotetramer; dimer of dimers.</text>
</comment>
<dbReference type="NCBIfam" id="TIGR00674">
    <property type="entry name" value="dapA"/>
    <property type="match status" value="1"/>
</dbReference>
<evidence type="ECO:0000256" key="11">
    <source>
        <dbReference type="ARBA" id="ARBA00047836"/>
    </source>
</evidence>
<accession>A0ABU3BV61</accession>
<dbReference type="InterPro" id="IPR005263">
    <property type="entry name" value="DapA"/>
</dbReference>
<dbReference type="PANTHER" id="PTHR12128:SF66">
    <property type="entry name" value="4-HYDROXY-2-OXOGLUTARATE ALDOLASE, MITOCHONDRIAL"/>
    <property type="match status" value="1"/>
</dbReference>
<gene>
    <name evidence="12 14" type="primary">dapA</name>
    <name evidence="14" type="ORF">RM540_15600</name>
</gene>
<dbReference type="EC" id="4.3.3.7" evidence="4 12"/>
<evidence type="ECO:0000256" key="10">
    <source>
        <dbReference type="ARBA" id="ARBA00023270"/>
    </source>
</evidence>
<keyword evidence="6 12" id="KW-0028">Amino-acid biosynthesis</keyword>
<reference evidence="14 15" key="1">
    <citation type="submission" date="2023-09" db="EMBL/GenBank/DDBJ databases">
        <authorList>
            <person name="Rey-Velasco X."/>
        </authorList>
    </citation>
    <scope>NUCLEOTIDE SEQUENCE [LARGE SCALE GENOMIC DNA]</scope>
    <source>
        <strain evidence="14 15">F394</strain>
    </source>
</reference>
<dbReference type="PANTHER" id="PTHR12128">
    <property type="entry name" value="DIHYDRODIPICOLINATE SYNTHASE"/>
    <property type="match status" value="1"/>
</dbReference>
<dbReference type="SMART" id="SM01130">
    <property type="entry name" value="DHDPS"/>
    <property type="match status" value="1"/>
</dbReference>
<dbReference type="InterPro" id="IPR013785">
    <property type="entry name" value="Aldolase_TIM"/>
</dbReference>
<dbReference type="PRINTS" id="PR00146">
    <property type="entry name" value="DHPICSNTHASE"/>
</dbReference>
<feature type="binding site" evidence="12">
    <location>
        <position position="221"/>
    </location>
    <ligand>
        <name>pyruvate</name>
        <dbReference type="ChEBI" id="CHEBI:15361"/>
    </ligand>
</feature>
<comment type="pathway">
    <text evidence="2 12">Amino-acid biosynthesis; L-lysine biosynthesis via DAP pathway; (S)-tetrahydrodipicolinate from L-aspartate: step 3/4.</text>
</comment>
<evidence type="ECO:0000256" key="3">
    <source>
        <dbReference type="ARBA" id="ARBA00007592"/>
    </source>
</evidence>
<dbReference type="EMBL" id="JAVRHT010000058">
    <property type="protein sequence ID" value="MDT0633180.1"/>
    <property type="molecule type" value="Genomic_DNA"/>
</dbReference>
<keyword evidence="5 12" id="KW-0963">Cytoplasm</keyword>
<dbReference type="HAMAP" id="MF_00418">
    <property type="entry name" value="DapA"/>
    <property type="match status" value="1"/>
</dbReference>
<evidence type="ECO:0000256" key="2">
    <source>
        <dbReference type="ARBA" id="ARBA00005120"/>
    </source>
</evidence>
<keyword evidence="10 12" id="KW-0704">Schiff base</keyword>
<keyword evidence="7 12" id="KW-0220">Diaminopimelate biosynthesis</keyword>
<comment type="subcellular location">
    <subcellularLocation>
        <location evidence="12">Cytoplasm</location>
    </subcellularLocation>
</comment>
<dbReference type="GO" id="GO:0008840">
    <property type="term" value="F:4-hydroxy-tetrahydrodipicolinate synthase activity"/>
    <property type="evidence" value="ECO:0007669"/>
    <property type="project" value="UniProtKB-EC"/>
</dbReference>
<evidence type="ECO:0000313" key="15">
    <source>
        <dbReference type="Proteomes" id="UP001267426"/>
    </source>
</evidence>
<protein>
    <recommendedName>
        <fullName evidence="4 12">4-hydroxy-tetrahydrodipicolinate synthase</fullName>
        <shortName evidence="12">HTPA synthase</shortName>
        <ecNumber evidence="4 12">4.3.3.7</ecNumber>
    </recommendedName>
</protein>
<sequence>MGPTRQPVFRGTAPALVTPFAPDGEIDEDAFRRLIDVQIQGSADAGGEVYGGVEALVVLGTTGENPTVTDDERRRLVEIALEHTAGRVPVVVGTGTNSTAQSARYSREAADAGADGLLVVGPYYSKPTPDGVLGHVAAVADATDCPIVLYNVPGRTGSNLTAETQLRVTEAVPSVVGLKEASGDLGQIADVIAGVPDGVAVYSGDDDLAFPTVCLGGAGLISVIANAAPGPISEMVRRALADDVAGARALHYALLDAMRASFFESNPAPVKAVLAEMGRMSETLRLPLAPLTDAARRRVLAAYAPLVAAGREAQAA</sequence>
<evidence type="ECO:0000256" key="5">
    <source>
        <dbReference type="ARBA" id="ARBA00022490"/>
    </source>
</evidence>
<evidence type="ECO:0000256" key="1">
    <source>
        <dbReference type="ARBA" id="ARBA00003294"/>
    </source>
</evidence>
<comment type="similarity">
    <text evidence="3 12 13">Belongs to the DapA family.</text>
</comment>
<feature type="active site" description="Schiff-base intermediate with substrate" evidence="12">
    <location>
        <position position="179"/>
    </location>
</feature>
<comment type="function">
    <text evidence="1 12">Catalyzes the condensation of (S)-aspartate-beta-semialdehyde [(S)-ASA] and pyruvate to 4-hydroxy-tetrahydrodipicolinate (HTPA).</text>
</comment>
<evidence type="ECO:0000256" key="8">
    <source>
        <dbReference type="ARBA" id="ARBA00023154"/>
    </source>
</evidence>
<dbReference type="InterPro" id="IPR020624">
    <property type="entry name" value="Schiff_base-form_aldolases_CS"/>
</dbReference>
<name>A0ABU3BV61_9BACT</name>
<dbReference type="Proteomes" id="UP001267426">
    <property type="component" value="Unassembled WGS sequence"/>
</dbReference>
<dbReference type="Pfam" id="PF00701">
    <property type="entry name" value="DHDPS"/>
    <property type="match status" value="1"/>
</dbReference>
<dbReference type="RefSeq" id="WP_311665825.1">
    <property type="nucleotide sequence ID" value="NZ_JAVRHT010000058.1"/>
</dbReference>
<comment type="catalytic activity">
    <reaction evidence="11 12">
        <text>L-aspartate 4-semialdehyde + pyruvate = (2S,4S)-4-hydroxy-2,3,4,5-tetrahydrodipicolinate + H2O + H(+)</text>
        <dbReference type="Rhea" id="RHEA:34171"/>
        <dbReference type="ChEBI" id="CHEBI:15361"/>
        <dbReference type="ChEBI" id="CHEBI:15377"/>
        <dbReference type="ChEBI" id="CHEBI:15378"/>
        <dbReference type="ChEBI" id="CHEBI:67139"/>
        <dbReference type="ChEBI" id="CHEBI:537519"/>
        <dbReference type="EC" id="4.3.3.7"/>
    </reaction>
</comment>
<evidence type="ECO:0000256" key="7">
    <source>
        <dbReference type="ARBA" id="ARBA00022915"/>
    </source>
</evidence>
<dbReference type="InterPro" id="IPR002220">
    <property type="entry name" value="DapA-like"/>
</dbReference>
<evidence type="ECO:0000256" key="12">
    <source>
        <dbReference type="HAMAP-Rule" id="MF_00418"/>
    </source>
</evidence>
<evidence type="ECO:0000256" key="6">
    <source>
        <dbReference type="ARBA" id="ARBA00022605"/>
    </source>
</evidence>
<dbReference type="Gene3D" id="3.20.20.70">
    <property type="entry name" value="Aldolase class I"/>
    <property type="match status" value="1"/>
</dbReference>
<organism evidence="14 15">
    <name type="scientific">Rubrivirga litoralis</name>
    <dbReference type="NCBI Taxonomy" id="3075598"/>
    <lineage>
        <taxon>Bacteria</taxon>
        <taxon>Pseudomonadati</taxon>
        <taxon>Rhodothermota</taxon>
        <taxon>Rhodothermia</taxon>
        <taxon>Rhodothermales</taxon>
        <taxon>Rubricoccaceae</taxon>
        <taxon>Rubrivirga</taxon>
    </lineage>
</organism>
<evidence type="ECO:0000256" key="13">
    <source>
        <dbReference type="PIRNR" id="PIRNR001365"/>
    </source>
</evidence>
<dbReference type="CDD" id="cd00950">
    <property type="entry name" value="DHDPS"/>
    <property type="match status" value="1"/>
</dbReference>
<feature type="binding site" evidence="12">
    <location>
        <position position="62"/>
    </location>
    <ligand>
        <name>pyruvate</name>
        <dbReference type="ChEBI" id="CHEBI:15361"/>
    </ligand>
</feature>
<keyword evidence="15" id="KW-1185">Reference proteome</keyword>
<comment type="caution">
    <text evidence="14">The sequence shown here is derived from an EMBL/GenBank/DDBJ whole genome shotgun (WGS) entry which is preliminary data.</text>
</comment>
<keyword evidence="9 12" id="KW-0456">Lyase</keyword>
<dbReference type="PIRSF" id="PIRSF001365">
    <property type="entry name" value="DHDPS"/>
    <property type="match status" value="1"/>
</dbReference>